<accession>A0A8C1TY40</accession>
<proteinExistence type="predicted"/>
<feature type="compositionally biased region" description="Basic and acidic residues" evidence="1">
    <location>
        <begin position="590"/>
        <end position="600"/>
    </location>
</feature>
<name>A0A8C1TY40_CYPCA</name>
<organism evidence="3 4">
    <name type="scientific">Cyprinus carpio</name>
    <name type="common">Common carp</name>
    <dbReference type="NCBI Taxonomy" id="7962"/>
    <lineage>
        <taxon>Eukaryota</taxon>
        <taxon>Metazoa</taxon>
        <taxon>Chordata</taxon>
        <taxon>Craniata</taxon>
        <taxon>Vertebrata</taxon>
        <taxon>Euteleostomi</taxon>
        <taxon>Actinopterygii</taxon>
        <taxon>Neopterygii</taxon>
        <taxon>Teleostei</taxon>
        <taxon>Ostariophysi</taxon>
        <taxon>Cypriniformes</taxon>
        <taxon>Cyprinidae</taxon>
        <taxon>Cyprininae</taxon>
        <taxon>Cyprinus</taxon>
    </lineage>
</organism>
<reference evidence="3" key="1">
    <citation type="submission" date="2025-08" db="UniProtKB">
        <authorList>
            <consortium name="Ensembl"/>
        </authorList>
    </citation>
    <scope>IDENTIFICATION</scope>
</reference>
<feature type="region of interest" description="Disordered" evidence="1">
    <location>
        <begin position="762"/>
        <end position="885"/>
    </location>
</feature>
<feature type="compositionally biased region" description="Basic and acidic residues" evidence="1">
    <location>
        <begin position="636"/>
        <end position="654"/>
    </location>
</feature>
<feature type="region of interest" description="Disordered" evidence="1">
    <location>
        <begin position="104"/>
        <end position="133"/>
    </location>
</feature>
<feature type="compositionally biased region" description="Basic and acidic residues" evidence="1">
    <location>
        <begin position="702"/>
        <end position="716"/>
    </location>
</feature>
<dbReference type="AlphaFoldDB" id="A0A8C1TY40"/>
<feature type="region of interest" description="Disordered" evidence="1">
    <location>
        <begin position="702"/>
        <end position="745"/>
    </location>
</feature>
<dbReference type="Pfam" id="PF15262">
    <property type="entry name" value="DUF4592"/>
    <property type="match status" value="1"/>
</dbReference>
<feature type="compositionally biased region" description="Basic and acidic residues" evidence="1">
    <location>
        <begin position="562"/>
        <end position="578"/>
    </location>
</feature>
<sequence length="906" mass="98866">MLNRRSAPVRLSTPRAPSSLGCGNHVRSLVSFSLLSCASMSDDLSAGAFFCIFISQRSADKNMESSSGEIYKNGEELAGRKKSRFKQLKTRLFGKLKKKESEGLIKESQSASDISAPEGKREGYDSEDEFSLPQGLSSRALSHDSIFITEQTPSTEPTRVLSQENVHGKIKALQLKLQQQNLHLGPPPMLIPGKRIEDSGTTSEDDGLPCSPPETSFHERVMQGAVYKKHLSSLSLAGTGSEEEEQGDPFQPSSRPLSPVFKPSPQPIISPASASTTPTAGVDFSSPASYMPRLDNSAARHRMSVKPRNQRASTRGKRGPTASLSPRHRSESISDLDNVLSEEEDDETMTSSETVHHCLYSSPPLELTEKPTSPEPTETTPAASAQDQEENPNRTEISLPSLDVEILKSEESLETEGKVTTNPLYLQPISFGLISSGPPSPLGLPESPTPQREIESLRAHSPLQTHDINDIQIQTSENHVSGTDKNDNIQEESTFRLHSVPLPRLKKPKIDIRSPPSPKGAAEASTKPWDAGAETAPELVSRTLNAGSLQFLIASAKHRSKATTETKQNEGHLKHSPEIKTQAIKPNPELQKDEERETKPTELQNLLHQTQETKSSFRREGPPPIMSKPITGTNLRKADTSAEHVETGKLEEPEDRRNAFGVQLRTTSLSLKYRSDVSKIKDEPKQYSLESNAVTAVAEEHAGKAETYSKSKKLDVQDLDSPLVAQDNGKASIQNTTGASKEVVSEPGWMSLAREKTRAYQPLLSRFATNQSPVHPTSPTAPPAQPPKPALQPKTQPLSTSLHPLKAASLQTSQRPPTKPAPSGTKDWQDKGRNNTAEDDTTKKAARLTAPNNTTEALTITSEPPATSSSTDSSQQQLWSDGARPSWMELAKRKSLAWSDKTLELS</sequence>
<feature type="region of interest" description="Disordered" evidence="1">
    <location>
        <begin position="558"/>
        <end position="654"/>
    </location>
</feature>
<feature type="region of interest" description="Disordered" evidence="1">
    <location>
        <begin position="184"/>
        <end position="216"/>
    </location>
</feature>
<dbReference type="Ensembl" id="ENSCCRT00015030518.1">
    <property type="protein sequence ID" value="ENSCCRP00015029487.1"/>
    <property type="gene ID" value="ENSCCRG00015012419.1"/>
</dbReference>
<feature type="compositionally biased region" description="Pro residues" evidence="1">
    <location>
        <begin position="779"/>
        <end position="790"/>
    </location>
</feature>
<dbReference type="InterPro" id="IPR026713">
    <property type="entry name" value="CRACD-like"/>
</dbReference>
<feature type="compositionally biased region" description="Basic residues" evidence="1">
    <location>
        <begin position="299"/>
        <end position="318"/>
    </location>
</feature>
<dbReference type="PANTHER" id="PTHR47743">
    <property type="entry name" value="KIAA1210 / KIAA1211 FAMILY MEMBER"/>
    <property type="match status" value="1"/>
</dbReference>
<protein>
    <submittedName>
        <fullName evidence="3">Si:ch211-149l1.2</fullName>
    </submittedName>
</protein>
<evidence type="ECO:0000313" key="4">
    <source>
        <dbReference type="Proteomes" id="UP000694700"/>
    </source>
</evidence>
<feature type="domain" description="DUF4592" evidence="2">
    <location>
        <begin position="180"/>
        <end position="314"/>
    </location>
</feature>
<evidence type="ECO:0000259" key="2">
    <source>
        <dbReference type="Pfam" id="PF15262"/>
    </source>
</evidence>
<feature type="compositionally biased region" description="Polar residues" evidence="1">
    <location>
        <begin position="729"/>
        <end position="739"/>
    </location>
</feature>
<dbReference type="InterPro" id="IPR028030">
    <property type="entry name" value="DUF4592"/>
</dbReference>
<feature type="compositionally biased region" description="Polar residues" evidence="1">
    <location>
        <begin position="601"/>
        <end position="614"/>
    </location>
</feature>
<feature type="region of interest" description="Disordered" evidence="1">
    <location>
        <begin position="473"/>
        <end position="538"/>
    </location>
</feature>
<feature type="region of interest" description="Disordered" evidence="1">
    <location>
        <begin position="236"/>
        <end position="402"/>
    </location>
</feature>
<dbReference type="Proteomes" id="UP000694700">
    <property type="component" value="Unplaced"/>
</dbReference>
<evidence type="ECO:0000256" key="1">
    <source>
        <dbReference type="SAM" id="MobiDB-lite"/>
    </source>
</evidence>
<evidence type="ECO:0000313" key="3">
    <source>
        <dbReference type="Ensembl" id="ENSCCRP00015029487.1"/>
    </source>
</evidence>
<feature type="compositionally biased region" description="Low complexity" evidence="1">
    <location>
        <begin position="859"/>
        <end position="874"/>
    </location>
</feature>
<dbReference type="PANTHER" id="PTHR47743:SF1">
    <property type="entry name" value="CRACD-LIKE PROTEIN"/>
    <property type="match status" value="1"/>
</dbReference>